<keyword evidence="7" id="KW-0238">DNA-binding</keyword>
<keyword evidence="4" id="KW-0677">Repeat</keyword>
<feature type="domain" description="C2H2-type" evidence="11">
    <location>
        <begin position="291"/>
        <end position="318"/>
    </location>
</feature>
<feature type="domain" description="C2H2-type" evidence="11">
    <location>
        <begin position="347"/>
        <end position="374"/>
    </location>
</feature>
<accession>A0AAD7ZIR7</accession>
<dbReference type="Gene3D" id="3.30.160.60">
    <property type="entry name" value="Classic Zinc Finger"/>
    <property type="match status" value="6"/>
</dbReference>
<dbReference type="FunFam" id="3.30.160.60:FF:000446">
    <property type="entry name" value="Zinc finger protein"/>
    <property type="match status" value="1"/>
</dbReference>
<evidence type="ECO:0000256" key="8">
    <source>
        <dbReference type="ARBA" id="ARBA00023163"/>
    </source>
</evidence>
<dbReference type="FunFam" id="3.30.160.60:FF:002343">
    <property type="entry name" value="Zinc finger protein 33A"/>
    <property type="match status" value="1"/>
</dbReference>
<reference evidence="12" key="2">
    <citation type="submission" date="2023-05" db="EMBL/GenBank/DDBJ databases">
        <authorList>
            <person name="Fouks B."/>
        </authorList>
    </citation>
    <scope>NUCLEOTIDE SEQUENCE</scope>
    <source>
        <strain evidence="12">Stay&amp;Tobe</strain>
        <tissue evidence="12">Testes</tissue>
    </source>
</reference>
<dbReference type="SMART" id="SM00355">
    <property type="entry name" value="ZnF_C2H2"/>
    <property type="match status" value="6"/>
</dbReference>
<evidence type="ECO:0000259" key="11">
    <source>
        <dbReference type="PROSITE" id="PS50157"/>
    </source>
</evidence>
<dbReference type="PROSITE" id="PS00028">
    <property type="entry name" value="ZINC_FINGER_C2H2_1"/>
    <property type="match status" value="4"/>
</dbReference>
<evidence type="ECO:0000256" key="6">
    <source>
        <dbReference type="ARBA" id="ARBA00022833"/>
    </source>
</evidence>
<feature type="non-terminal residue" evidence="12">
    <location>
        <position position="561"/>
    </location>
</feature>
<evidence type="ECO:0000313" key="12">
    <source>
        <dbReference type="EMBL" id="KAJ9581176.1"/>
    </source>
</evidence>
<dbReference type="InterPro" id="IPR013087">
    <property type="entry name" value="Znf_C2H2_type"/>
</dbReference>
<dbReference type="SUPFAM" id="SSF57667">
    <property type="entry name" value="beta-beta-alpha zinc fingers"/>
    <property type="match status" value="3"/>
</dbReference>
<evidence type="ECO:0000256" key="7">
    <source>
        <dbReference type="ARBA" id="ARBA00023125"/>
    </source>
</evidence>
<dbReference type="EMBL" id="JASPKZ010007995">
    <property type="protein sequence ID" value="KAJ9581176.1"/>
    <property type="molecule type" value="Genomic_DNA"/>
</dbReference>
<feature type="non-terminal residue" evidence="12">
    <location>
        <position position="1"/>
    </location>
</feature>
<dbReference type="AlphaFoldDB" id="A0AAD7ZIR7"/>
<dbReference type="PROSITE" id="PS50157">
    <property type="entry name" value="ZINC_FINGER_C2H2_2"/>
    <property type="match status" value="6"/>
</dbReference>
<feature type="domain" description="C2H2-type" evidence="11">
    <location>
        <begin position="201"/>
        <end position="228"/>
    </location>
</feature>
<protein>
    <recommendedName>
        <fullName evidence="11">C2H2-type domain-containing protein</fullName>
    </recommendedName>
</protein>
<name>A0AAD7ZIR7_DIPPU</name>
<dbReference type="FunFam" id="3.30.160.60:FF:000624">
    <property type="entry name" value="zinc finger protein 697"/>
    <property type="match status" value="1"/>
</dbReference>
<feature type="domain" description="C2H2-type" evidence="11">
    <location>
        <begin position="319"/>
        <end position="346"/>
    </location>
</feature>
<evidence type="ECO:0000256" key="4">
    <source>
        <dbReference type="ARBA" id="ARBA00022737"/>
    </source>
</evidence>
<dbReference type="PANTHER" id="PTHR24376">
    <property type="entry name" value="ZINC FINGER PROTEIN"/>
    <property type="match status" value="1"/>
</dbReference>
<evidence type="ECO:0000313" key="13">
    <source>
        <dbReference type="Proteomes" id="UP001233999"/>
    </source>
</evidence>
<dbReference type="GO" id="GO:0001228">
    <property type="term" value="F:DNA-binding transcription activator activity, RNA polymerase II-specific"/>
    <property type="evidence" value="ECO:0007669"/>
    <property type="project" value="TreeGrafter"/>
</dbReference>
<dbReference type="FunFam" id="3.30.160.60:FF:001498">
    <property type="entry name" value="Zinc finger protein 404"/>
    <property type="match status" value="1"/>
</dbReference>
<evidence type="ECO:0000256" key="5">
    <source>
        <dbReference type="ARBA" id="ARBA00022771"/>
    </source>
</evidence>
<proteinExistence type="inferred from homology"/>
<dbReference type="GO" id="GO:0008270">
    <property type="term" value="F:zinc ion binding"/>
    <property type="evidence" value="ECO:0007669"/>
    <property type="project" value="UniProtKB-KW"/>
</dbReference>
<dbReference type="Proteomes" id="UP001233999">
    <property type="component" value="Unassembled WGS sequence"/>
</dbReference>
<gene>
    <name evidence="12" type="ORF">L9F63_023635</name>
</gene>
<dbReference type="InterPro" id="IPR036236">
    <property type="entry name" value="Znf_C2H2_sf"/>
</dbReference>
<dbReference type="GO" id="GO:0000978">
    <property type="term" value="F:RNA polymerase II cis-regulatory region sequence-specific DNA binding"/>
    <property type="evidence" value="ECO:0007669"/>
    <property type="project" value="TreeGrafter"/>
</dbReference>
<keyword evidence="5 10" id="KW-0863">Zinc-finger</keyword>
<evidence type="ECO:0000256" key="1">
    <source>
        <dbReference type="ARBA" id="ARBA00004123"/>
    </source>
</evidence>
<comment type="caution">
    <text evidence="12">The sequence shown here is derived from an EMBL/GenBank/DDBJ whole genome shotgun (WGS) entry which is preliminary data.</text>
</comment>
<keyword evidence="9" id="KW-0539">Nucleus</keyword>
<comment type="subcellular location">
    <subcellularLocation>
        <location evidence="1">Nucleus</location>
    </subcellularLocation>
</comment>
<keyword evidence="3" id="KW-0479">Metal-binding</keyword>
<evidence type="ECO:0000256" key="9">
    <source>
        <dbReference type="ARBA" id="ARBA00023242"/>
    </source>
</evidence>
<dbReference type="PANTHER" id="PTHR24376:SF235">
    <property type="entry name" value="C2H2-TYPE DOMAIN-CONTAINING PROTEIN"/>
    <property type="match status" value="1"/>
</dbReference>
<evidence type="ECO:0000256" key="10">
    <source>
        <dbReference type="PROSITE-ProRule" id="PRU00042"/>
    </source>
</evidence>
<reference evidence="12" key="1">
    <citation type="journal article" date="2023" name="IScience">
        <title>Live-bearing cockroach genome reveals convergent evolutionary mechanisms linked to viviparity in insects and beyond.</title>
        <authorList>
            <person name="Fouks B."/>
            <person name="Harrison M.C."/>
            <person name="Mikhailova A.A."/>
            <person name="Marchal E."/>
            <person name="English S."/>
            <person name="Carruthers M."/>
            <person name="Jennings E.C."/>
            <person name="Chiamaka E.L."/>
            <person name="Frigard R.A."/>
            <person name="Pippel M."/>
            <person name="Attardo G.M."/>
            <person name="Benoit J.B."/>
            <person name="Bornberg-Bauer E."/>
            <person name="Tobe S.S."/>
        </authorList>
    </citation>
    <scope>NUCLEOTIDE SEQUENCE</scope>
    <source>
        <strain evidence="12">Stay&amp;Tobe</strain>
    </source>
</reference>
<evidence type="ECO:0000256" key="3">
    <source>
        <dbReference type="ARBA" id="ARBA00022723"/>
    </source>
</evidence>
<organism evidence="12 13">
    <name type="scientific">Diploptera punctata</name>
    <name type="common">Pacific beetle cockroach</name>
    <dbReference type="NCBI Taxonomy" id="6984"/>
    <lineage>
        <taxon>Eukaryota</taxon>
        <taxon>Metazoa</taxon>
        <taxon>Ecdysozoa</taxon>
        <taxon>Arthropoda</taxon>
        <taxon>Hexapoda</taxon>
        <taxon>Insecta</taxon>
        <taxon>Pterygota</taxon>
        <taxon>Neoptera</taxon>
        <taxon>Polyneoptera</taxon>
        <taxon>Dictyoptera</taxon>
        <taxon>Blattodea</taxon>
        <taxon>Blaberoidea</taxon>
        <taxon>Blaberidae</taxon>
        <taxon>Diplopterinae</taxon>
        <taxon>Diploptera</taxon>
    </lineage>
</organism>
<feature type="domain" description="C2H2-type" evidence="11">
    <location>
        <begin position="229"/>
        <end position="256"/>
    </location>
</feature>
<dbReference type="FunFam" id="3.30.160.60:FF:000188">
    <property type="entry name" value="Zinc finger protein 787"/>
    <property type="match status" value="1"/>
</dbReference>
<dbReference type="Pfam" id="PF00096">
    <property type="entry name" value="zf-C2H2"/>
    <property type="match status" value="4"/>
</dbReference>
<keyword evidence="6" id="KW-0862">Zinc</keyword>
<evidence type="ECO:0000256" key="2">
    <source>
        <dbReference type="ARBA" id="ARBA00006991"/>
    </source>
</evidence>
<keyword evidence="8" id="KW-0804">Transcription</keyword>
<sequence>DVKYEIKTETEEYYEDSLETDTKHGFAEPLRQIMIPVESEEMKCEMKTEVEEYLEIADQNYGKHKIVEPFHQVMVAMESEHKTRKGSTETQNVIDPIHIEGDNKPFKCIYEYILKKSRLYVKGKIIFLRFHKNQPAKLHASFISVNRQDEYVDMLELVIEEEIRAIPLNMYYNAMNDFPKRCQLCLDVNGEHVTASDTKPFTCEFCGKLFTKMSDLVIHRRIHTNEKPYTCEVCSKAFAHKSSFNCHRRLHTNEKPYSCHICKIIFSPSKSFANKCSLTIHNRTHTNEKLYTCNICLKSFIEKSTLTTHERIHTNERTFSCDICFKLFTRRAYVDIHMRSHTKEKPFVCDICSQTFSYKSSLVYHLRIIQREKQKLTRDTYRTISGANQLHSELTKVFPCGQQQKLFANDDPQDFHDAMHHKEECTGVEHFTTCNNPADPLMEVWSRRCSKRCPKLQESINKFWTCHYIHVGLVNKLKSLYICRAMIGGYNRIPEISHTFHKKIRKYYLFCPPHMNGFCNCVEVVTFHEMVLSCSSSFKSFKFFIIRNEFKFNLISSNKSS</sequence>
<feature type="domain" description="C2H2-type" evidence="11">
    <location>
        <begin position="257"/>
        <end position="290"/>
    </location>
</feature>
<keyword evidence="13" id="KW-1185">Reference proteome</keyword>
<dbReference type="GO" id="GO:0005634">
    <property type="term" value="C:nucleus"/>
    <property type="evidence" value="ECO:0007669"/>
    <property type="project" value="UniProtKB-SubCell"/>
</dbReference>
<comment type="similarity">
    <text evidence="2">Belongs to the krueppel C2H2-type zinc-finger protein family.</text>
</comment>